<comment type="caution">
    <text evidence="2">The sequence shown here is derived from an EMBL/GenBank/DDBJ whole genome shotgun (WGS) entry which is preliminary data.</text>
</comment>
<accession>A0ABV8QBF6</accession>
<dbReference type="Proteomes" id="UP001595900">
    <property type="component" value="Unassembled WGS sequence"/>
</dbReference>
<gene>
    <name evidence="2" type="ORF">ACFOYW_16615</name>
</gene>
<sequence>MTTTPLTPAAQQDGNAAAADPTGAVRPGPQIRNRTLEYEVPVDPAELTRCDACE</sequence>
<feature type="region of interest" description="Disordered" evidence="1">
    <location>
        <begin position="1"/>
        <end position="36"/>
    </location>
</feature>
<dbReference type="RefSeq" id="WP_390231540.1">
    <property type="nucleotide sequence ID" value="NZ_JBHSCN010000017.1"/>
</dbReference>
<feature type="compositionally biased region" description="Low complexity" evidence="1">
    <location>
        <begin position="9"/>
        <end position="20"/>
    </location>
</feature>
<reference evidence="3" key="1">
    <citation type="journal article" date="2019" name="Int. J. Syst. Evol. Microbiol.">
        <title>The Global Catalogue of Microorganisms (GCM) 10K type strain sequencing project: providing services to taxonomists for standard genome sequencing and annotation.</title>
        <authorList>
            <consortium name="The Broad Institute Genomics Platform"/>
            <consortium name="The Broad Institute Genome Sequencing Center for Infectious Disease"/>
            <person name="Wu L."/>
            <person name="Ma J."/>
        </authorList>
    </citation>
    <scope>NUCLEOTIDE SEQUENCE [LARGE SCALE GENOMIC DNA]</scope>
    <source>
        <strain evidence="3">CGMCC 1.10363</strain>
    </source>
</reference>
<evidence type="ECO:0000256" key="1">
    <source>
        <dbReference type="SAM" id="MobiDB-lite"/>
    </source>
</evidence>
<name>A0ABV8QBF6_9MICO</name>
<evidence type="ECO:0000313" key="2">
    <source>
        <dbReference type="EMBL" id="MFC4244993.1"/>
    </source>
</evidence>
<dbReference type="EMBL" id="JBHSCN010000017">
    <property type="protein sequence ID" value="MFC4244993.1"/>
    <property type="molecule type" value="Genomic_DNA"/>
</dbReference>
<keyword evidence="3" id="KW-1185">Reference proteome</keyword>
<protein>
    <submittedName>
        <fullName evidence="2">Uncharacterized protein</fullName>
    </submittedName>
</protein>
<proteinExistence type="predicted"/>
<organism evidence="2 3">
    <name type="scientific">Gryllotalpicola reticulitermitis</name>
    <dbReference type="NCBI Taxonomy" id="1184153"/>
    <lineage>
        <taxon>Bacteria</taxon>
        <taxon>Bacillati</taxon>
        <taxon>Actinomycetota</taxon>
        <taxon>Actinomycetes</taxon>
        <taxon>Micrococcales</taxon>
        <taxon>Microbacteriaceae</taxon>
        <taxon>Gryllotalpicola</taxon>
    </lineage>
</organism>
<evidence type="ECO:0000313" key="3">
    <source>
        <dbReference type="Proteomes" id="UP001595900"/>
    </source>
</evidence>